<protein>
    <submittedName>
        <fullName evidence="6">3-alpha-hydroxysteroid dehydrogenase</fullName>
    </submittedName>
</protein>
<comment type="similarity">
    <text evidence="1">Belongs to the short-chain dehydrogenases/reductases (SDR) family.</text>
</comment>
<dbReference type="PANTHER" id="PTHR43180:SF28">
    <property type="entry name" value="NAD(P)-BINDING ROSSMANN-FOLD SUPERFAMILY PROTEIN"/>
    <property type="match status" value="1"/>
</dbReference>
<evidence type="ECO:0000256" key="1">
    <source>
        <dbReference type="ARBA" id="ARBA00006484"/>
    </source>
</evidence>
<evidence type="ECO:0000256" key="3">
    <source>
        <dbReference type="ARBA" id="ARBA00023027"/>
    </source>
</evidence>
<reference evidence="6 7" key="1">
    <citation type="submission" date="2017-02" db="EMBL/GenBank/DDBJ databases">
        <title>The new phylogeny of genus Mycobacterium.</title>
        <authorList>
            <person name="Tortoli E."/>
            <person name="Trovato A."/>
            <person name="Cirillo D.M."/>
        </authorList>
    </citation>
    <scope>NUCLEOTIDE SEQUENCE [LARGE SCALE GENOMIC DNA]</scope>
    <source>
        <strain evidence="6 7">DSM 44049</strain>
    </source>
</reference>
<dbReference type="RefSeq" id="WP_069417688.1">
    <property type="nucleotide sequence ID" value="NZ_CBCRZH010000002.1"/>
</dbReference>
<keyword evidence="3" id="KW-0520">NAD</keyword>
<dbReference type="STRING" id="28445.BHQ20_03385"/>
<dbReference type="NCBIfam" id="NF005559">
    <property type="entry name" value="PRK07231.1"/>
    <property type="match status" value="1"/>
</dbReference>
<keyword evidence="7" id="KW-1185">Reference proteome</keyword>
<dbReference type="FunFam" id="3.40.50.720:FF:000084">
    <property type="entry name" value="Short-chain dehydrogenase reductase"/>
    <property type="match status" value="1"/>
</dbReference>
<accession>A0A1E3SK79</accession>
<name>A0A1E3SK79_MYCIE</name>
<comment type="caution">
    <text evidence="6">The sequence shown here is derived from an EMBL/GenBank/DDBJ whole genome shotgun (WGS) entry which is preliminary data.</text>
</comment>
<dbReference type="InterPro" id="IPR020904">
    <property type="entry name" value="Sc_DH/Rdtase_CS"/>
</dbReference>
<keyword evidence="5" id="KW-0753">Steroid metabolism</keyword>
<keyword evidence="4" id="KW-0443">Lipid metabolism</keyword>
<organism evidence="6 7">
    <name type="scientific">Mycobacterium intermedium</name>
    <dbReference type="NCBI Taxonomy" id="28445"/>
    <lineage>
        <taxon>Bacteria</taxon>
        <taxon>Bacillati</taxon>
        <taxon>Actinomycetota</taxon>
        <taxon>Actinomycetes</taxon>
        <taxon>Mycobacteriales</taxon>
        <taxon>Mycobacteriaceae</taxon>
        <taxon>Mycobacterium</taxon>
        <taxon>Mycobacterium simiae complex</taxon>
    </lineage>
</organism>
<dbReference type="Gene3D" id="3.40.50.720">
    <property type="entry name" value="NAD(P)-binding Rossmann-like Domain"/>
    <property type="match status" value="1"/>
</dbReference>
<dbReference type="AlphaFoldDB" id="A0A1E3SK79"/>
<evidence type="ECO:0000256" key="5">
    <source>
        <dbReference type="ARBA" id="ARBA00023221"/>
    </source>
</evidence>
<dbReference type="EMBL" id="MVHT01000006">
    <property type="protein sequence ID" value="ORB09937.1"/>
    <property type="molecule type" value="Genomic_DNA"/>
</dbReference>
<dbReference type="SUPFAM" id="SSF51735">
    <property type="entry name" value="NAD(P)-binding Rossmann-fold domains"/>
    <property type="match status" value="1"/>
</dbReference>
<proteinExistence type="inferred from homology"/>
<dbReference type="Pfam" id="PF13561">
    <property type="entry name" value="adh_short_C2"/>
    <property type="match status" value="1"/>
</dbReference>
<dbReference type="Proteomes" id="UP000192739">
    <property type="component" value="Unassembled WGS sequence"/>
</dbReference>
<dbReference type="OrthoDB" id="3542748at2"/>
<dbReference type="InterPro" id="IPR036291">
    <property type="entry name" value="NAD(P)-bd_dom_sf"/>
</dbReference>
<dbReference type="InterPro" id="IPR002347">
    <property type="entry name" value="SDR_fam"/>
</dbReference>
<evidence type="ECO:0000313" key="6">
    <source>
        <dbReference type="EMBL" id="ORB09937.1"/>
    </source>
</evidence>
<evidence type="ECO:0000313" key="7">
    <source>
        <dbReference type="Proteomes" id="UP000192739"/>
    </source>
</evidence>
<dbReference type="GO" id="GO:0008202">
    <property type="term" value="P:steroid metabolic process"/>
    <property type="evidence" value="ECO:0007669"/>
    <property type="project" value="UniProtKB-KW"/>
</dbReference>
<gene>
    <name evidence="6" type="ORF">BST27_03845</name>
</gene>
<dbReference type="PRINTS" id="PR00080">
    <property type="entry name" value="SDRFAMILY"/>
</dbReference>
<dbReference type="PANTHER" id="PTHR43180">
    <property type="entry name" value="3-OXOACYL-(ACYL-CARRIER-PROTEIN) REDUCTASE (AFU_ORTHOLOGUE AFUA_6G11210)"/>
    <property type="match status" value="1"/>
</dbReference>
<sequence length="249" mass="26117">MGRVDGKVALISGGARGMGAEDARLLVQEGAKVVIGDVRDDEGNALAAELGDAARYVHLDVTQLEQWEAAVATAVGEFGKLNVLVNNAGIVAAGPLREFRMDKWQQVIDVNLTGTFLGMRAAVDPMTEAGGGSIINVSSIEGIRGAPLVHPYVASKWGVRGITKSAALELAPLNIRVNSLHPGFIRTPMTAHLPEDMVTIPLGRAADAREVATFVVFLASDEASYATGSEFIVDGGLVTDVNHKDFSAG</sequence>
<evidence type="ECO:0000256" key="4">
    <source>
        <dbReference type="ARBA" id="ARBA00023098"/>
    </source>
</evidence>
<dbReference type="GO" id="GO:0016491">
    <property type="term" value="F:oxidoreductase activity"/>
    <property type="evidence" value="ECO:0007669"/>
    <property type="project" value="UniProtKB-KW"/>
</dbReference>
<dbReference type="PROSITE" id="PS00061">
    <property type="entry name" value="ADH_SHORT"/>
    <property type="match status" value="1"/>
</dbReference>
<dbReference type="PRINTS" id="PR00081">
    <property type="entry name" value="GDHRDH"/>
</dbReference>
<keyword evidence="2" id="KW-0560">Oxidoreductase</keyword>
<evidence type="ECO:0000256" key="2">
    <source>
        <dbReference type="ARBA" id="ARBA00023002"/>
    </source>
</evidence>